<sequence length="1943" mass="213442">MTTRDQAYYEALMLDHQYGLLEPEQVTELEAYLQGPDGDRLIKLAEAWKAKLTKAASKEFPNVEFRAPTEMQLATAQPGVPTRKSHRILRFLIAASLLAAAGVVGVPYYQQTAERNRQAAEVASLKNSFALAAQKRQEYADRFRNERTKLEAEILLAQKSYEATTQAAEEKGKKFVEELSSRKVVIKLSGPERPMPGAPNEWKVTTLDRANQPLIPAMISLVIRNQAEKEIYSVSLQNPDTTSTLRLPVSAWKNVKPSDELTLEITAKMKDDVGAKLVEKLKLARPVFITHLATDKPLYQPGETLRFRSLTLERSTLIPPPEDQMVRFKVVKPDGSEQLLAAGNGRVINEQGMPIALANSPPIRGIGVGEWIIPEGAPGGEYTLVVMNDYKELEKRKFIVNRYVPDKFFKKLEFDGKSYGPGDIVQVRSEASRTEGGALKNQTIFVSAIVDGVNVPVNAPKTTDDKGVVNLKFTLPKEIKSGQGTLSITYMDGTGPEVISRPIPIIGRQLNVDFYPEGGDLIAELDNRVYFQVRTPYGKPADLKGYITDGKNKIADVQTLTDTSEAGVSRGQGSFTFKPQANVKYYLKVERPLNIEEPKDGFVLPTVKPDGVVLTALDEVTSGDAPIRVQIQTPREKRRLVVGAYGRGKLLDHQLLNIEPNKPTKIELGGGVNLGGVIRVTVFEDLTAANGESNLIPLAERLVFRKTPNNLILNVKPDKNRYNPGSRVGLEISSKNEKDSPLPAVLMVGVVNQSVITMADNKTDRLMPTHFLLAGEVKKPEDLEHADFLLSDHPKAAKALDNLLGTQGWRRFAEQNPTAFVASKSNVAEKQEAERLLVSTGQVTKPASDLLFLERQKFLAEYQPKLEDYQAKLNKSRNDLNAFLAQMRSQKEYQQLSSSETQAESSYLAAERELRAAPASVDLEEPLKVAEIILFLTGLLVVTITLVRRIRKHQPLGSYAWVGLILSGIPLVAFLLVNRSEVTKKPLDFSRDATTMPAPAAIGAARIFKDDLDQMLREEAELRPGAAMNPMEKMEFGGGGFGGAPGAQGGGFGGFGGGPVAKAEMRMAPMIARGNKGVGAPEALKGGDNAKKLDMARPMMPRNAMMKQAQKPAGDLDKNRDMAKDREQFDGKRKVMAAGAAPMAGGFAGPGMGGGGFFPDIGGGAGGPGGGGFRSPNGLAAPANFLAAWEEVNGQIVAMQKVMPGALVVREYAHTKTPDATNPELRNDFTETVYWNPVIVLPDTGKITIHFDLADDVTRYQVMVAGHTLDGRVAANVSTIEARKPFSVDPKLPVEISSADQVDVPVRIVNDSDTQREVKFSVNPQGLELLPSDLRREGDRWVDSIALDANGKNRKVYSFKPAVTSGSLSLQLDATSLDAPSDHILRHMTVVPDGFPVSGQVSDLLDKKATPTIKVPGDILPGTMKVQVKLFPTTLADLQAGLDGLLREPCGCFEQTSTSNYPNTLILDYLSTSDQAKPEVSKRAKDLLERGYQKLTSFECMKVTNDGRQGYEWFGGTAPPHEALTAYGLLQFVDMSHVQQVDPLMIKRTRDYLLSQRDGNGSFKRNQRALDTFGRAPQHVTDAYIVWALTESDLENKEKIDLSKEFEALEKKAQSENDPYFLSLLANALFNRGKTEAGLTWMKKATEKQLKPDGRFTGAVTSITSSGGRDLEIETTSLAVLALLKANRPELFTENIQLAIRWLGRQRGGYGGFGSTQSTILALKALIAYTKDQKKMPEGGTLTLFVNDKKVAEKVFSAADREVITLDVMDPEKLFTKGENKNIRLELDTKQGLPYTLAWECRTARPLSSDECALELKTSLDKAVAKEGDTLQMSMKLKNKLDKGHGMSVAILGLPAGSKVPTDLKQLTRLREENKISYFEIRGRELVLYWREMAPKAELELKIDLVCETPGVYRGPASRAYLYYNADNKAWIDPLAITIKPQE</sequence>
<feature type="domain" description="Alpha-2-macroglobulin" evidence="4">
    <location>
        <begin position="1232"/>
        <end position="1322"/>
    </location>
</feature>
<evidence type="ECO:0000256" key="3">
    <source>
        <dbReference type="SAM" id="Phobius"/>
    </source>
</evidence>
<reference evidence="5" key="1">
    <citation type="submission" date="2021-05" db="EMBL/GenBank/DDBJ databases">
        <title>Complete genome sequence of the cellulolytic planctomycete Telmatocola sphagniphila SP2T and characterization of the first cellulase from planctomycetes.</title>
        <authorList>
            <person name="Rakitin A.L."/>
            <person name="Beletsky A.V."/>
            <person name="Naumoff D.G."/>
            <person name="Kulichevskaya I.S."/>
            <person name="Mardanov A.V."/>
            <person name="Ravin N.V."/>
            <person name="Dedysh S.N."/>
        </authorList>
    </citation>
    <scope>NUCLEOTIDE SEQUENCE</scope>
    <source>
        <strain evidence="5">SP2T</strain>
    </source>
</reference>
<accession>A0A8E6ES98</accession>
<feature type="transmembrane region" description="Helical" evidence="3">
    <location>
        <begin position="88"/>
        <end position="109"/>
    </location>
</feature>
<dbReference type="Gene3D" id="2.60.40.1930">
    <property type="match status" value="1"/>
</dbReference>
<organism evidence="5 6">
    <name type="scientific">Telmatocola sphagniphila</name>
    <dbReference type="NCBI Taxonomy" id="1123043"/>
    <lineage>
        <taxon>Bacteria</taxon>
        <taxon>Pseudomonadati</taxon>
        <taxon>Planctomycetota</taxon>
        <taxon>Planctomycetia</taxon>
        <taxon>Gemmatales</taxon>
        <taxon>Gemmataceae</taxon>
    </lineage>
</organism>
<name>A0A8E6ES98_9BACT</name>
<keyword evidence="1" id="KW-0732">Signal</keyword>
<dbReference type="PANTHER" id="PTHR11412">
    <property type="entry name" value="MACROGLOBULIN / COMPLEMENT"/>
    <property type="match status" value="1"/>
</dbReference>
<evidence type="ECO:0000313" key="5">
    <source>
        <dbReference type="EMBL" id="QVL30394.1"/>
    </source>
</evidence>
<dbReference type="Proteomes" id="UP000676194">
    <property type="component" value="Chromosome"/>
</dbReference>
<evidence type="ECO:0000256" key="1">
    <source>
        <dbReference type="ARBA" id="ARBA00022729"/>
    </source>
</evidence>
<dbReference type="InterPro" id="IPR050473">
    <property type="entry name" value="A2M/Complement_sys"/>
</dbReference>
<dbReference type="PANTHER" id="PTHR11412:SF136">
    <property type="entry name" value="CD109 ANTIGEN"/>
    <property type="match status" value="1"/>
</dbReference>
<dbReference type="SUPFAM" id="SSF48239">
    <property type="entry name" value="Terpenoid cyclases/Protein prenyltransferases"/>
    <property type="match status" value="1"/>
</dbReference>
<dbReference type="InterPro" id="IPR001599">
    <property type="entry name" value="Macroglobln_a2"/>
</dbReference>
<dbReference type="InterPro" id="IPR047565">
    <property type="entry name" value="Alpha-macroglob_thiol-ester_cl"/>
</dbReference>
<dbReference type="Gene3D" id="1.50.10.20">
    <property type="match status" value="1"/>
</dbReference>
<keyword evidence="3" id="KW-0812">Transmembrane</keyword>
<dbReference type="EMBL" id="CP074694">
    <property type="protein sequence ID" value="QVL30394.1"/>
    <property type="molecule type" value="Genomic_DNA"/>
</dbReference>
<feature type="transmembrane region" description="Helical" evidence="3">
    <location>
        <begin position="959"/>
        <end position="977"/>
    </location>
</feature>
<dbReference type="SMART" id="SM01419">
    <property type="entry name" value="Thiol-ester_cl"/>
    <property type="match status" value="1"/>
</dbReference>
<dbReference type="KEGG" id="tsph:KIH39_16215"/>
<dbReference type="Pfam" id="PF07678">
    <property type="entry name" value="TED_complement"/>
    <property type="match status" value="1"/>
</dbReference>
<protein>
    <submittedName>
        <fullName evidence="5">Alpha-2-macroglobulin</fullName>
    </submittedName>
</protein>
<keyword evidence="3" id="KW-0472">Membrane</keyword>
<dbReference type="CDD" id="cd02891">
    <property type="entry name" value="A2M_like"/>
    <property type="match status" value="1"/>
</dbReference>
<evidence type="ECO:0000256" key="2">
    <source>
        <dbReference type="ARBA" id="ARBA00022966"/>
    </source>
</evidence>
<feature type="transmembrane region" description="Helical" evidence="3">
    <location>
        <begin position="929"/>
        <end position="947"/>
    </location>
</feature>
<evidence type="ECO:0000313" key="6">
    <source>
        <dbReference type="Proteomes" id="UP000676194"/>
    </source>
</evidence>
<keyword evidence="6" id="KW-1185">Reference proteome</keyword>
<dbReference type="InterPro" id="IPR036595">
    <property type="entry name" value="A-macroglobulin_rcpt-bd_sf"/>
</dbReference>
<dbReference type="GO" id="GO:0005615">
    <property type="term" value="C:extracellular space"/>
    <property type="evidence" value="ECO:0007669"/>
    <property type="project" value="InterPro"/>
</dbReference>
<gene>
    <name evidence="5" type="ORF">KIH39_16215</name>
</gene>
<keyword evidence="2" id="KW-0882">Thioester bond</keyword>
<dbReference type="InterPro" id="IPR008930">
    <property type="entry name" value="Terpenoid_cyclase/PrenylTrfase"/>
</dbReference>
<dbReference type="Pfam" id="PF00207">
    <property type="entry name" value="A2M"/>
    <property type="match status" value="1"/>
</dbReference>
<proteinExistence type="predicted"/>
<dbReference type="RefSeq" id="WP_213494265.1">
    <property type="nucleotide sequence ID" value="NZ_CP074694.1"/>
</dbReference>
<dbReference type="InterPro" id="IPR011626">
    <property type="entry name" value="Alpha-macroglobulin_TED"/>
</dbReference>
<keyword evidence="3" id="KW-1133">Transmembrane helix</keyword>
<dbReference type="GO" id="GO:0004866">
    <property type="term" value="F:endopeptidase inhibitor activity"/>
    <property type="evidence" value="ECO:0007669"/>
    <property type="project" value="InterPro"/>
</dbReference>
<evidence type="ECO:0000259" key="4">
    <source>
        <dbReference type="SMART" id="SM01360"/>
    </source>
</evidence>
<dbReference type="Gene3D" id="2.60.40.690">
    <property type="entry name" value="Alpha-macroglobulin, receptor-binding domain"/>
    <property type="match status" value="1"/>
</dbReference>
<dbReference type="SMART" id="SM01360">
    <property type="entry name" value="A2M"/>
    <property type="match status" value="1"/>
</dbReference>